<sequence>MNTIIISRLLGSGAGLIASQLAQSLNYDFVDKEMLQVTMEQYGLTRFGKLYTSPPNIWDLANSKNLQVVSMLDDTMRALAHRKQTVVLARGGYNVLSNRSDVLKVRIQAPFAARVERVMEREGIQDKEQAEKLVAADDKARTKFVARFYHQNWEDASSFDLVINTDLIPTETSVAWISDASRLLEKRDQLIGSGSTESKEVDPLLLEAIEHALEGRV</sequence>
<organism evidence="1 2">
    <name type="scientific">Pelagicoccus albus</name>
    <dbReference type="NCBI Taxonomy" id="415222"/>
    <lineage>
        <taxon>Bacteria</taxon>
        <taxon>Pseudomonadati</taxon>
        <taxon>Verrucomicrobiota</taxon>
        <taxon>Opitutia</taxon>
        <taxon>Puniceicoccales</taxon>
        <taxon>Pelagicoccaceae</taxon>
        <taxon>Pelagicoccus</taxon>
    </lineage>
</organism>
<comment type="caution">
    <text evidence="1">The sequence shown here is derived from an EMBL/GenBank/DDBJ whole genome shotgun (WGS) entry which is preliminary data.</text>
</comment>
<dbReference type="SUPFAM" id="SSF52540">
    <property type="entry name" value="P-loop containing nucleoside triphosphate hydrolases"/>
    <property type="match status" value="1"/>
</dbReference>
<dbReference type="RefSeq" id="WP_185661881.1">
    <property type="nucleotide sequence ID" value="NZ_CAWPOO010000013.1"/>
</dbReference>
<dbReference type="Proteomes" id="UP000526501">
    <property type="component" value="Unassembled WGS sequence"/>
</dbReference>
<name>A0A7X1B984_9BACT</name>
<protein>
    <submittedName>
        <fullName evidence="1">Cytidylate kinase-like family protein</fullName>
    </submittedName>
</protein>
<keyword evidence="1" id="KW-0418">Kinase</keyword>
<dbReference type="GO" id="GO:0016301">
    <property type="term" value="F:kinase activity"/>
    <property type="evidence" value="ECO:0007669"/>
    <property type="project" value="UniProtKB-KW"/>
</dbReference>
<dbReference type="Pfam" id="PF13189">
    <property type="entry name" value="Cytidylate_kin2"/>
    <property type="match status" value="1"/>
</dbReference>
<keyword evidence="1" id="KW-0808">Transferase</keyword>
<reference evidence="1 2" key="1">
    <citation type="submission" date="2020-07" db="EMBL/GenBank/DDBJ databases">
        <authorList>
            <person name="Feng X."/>
        </authorList>
    </citation>
    <scope>NUCLEOTIDE SEQUENCE [LARGE SCALE GENOMIC DNA]</scope>
    <source>
        <strain evidence="1 2">JCM23202</strain>
    </source>
</reference>
<gene>
    <name evidence="1" type="ORF">H5P27_18365</name>
</gene>
<dbReference type="Gene3D" id="3.40.50.300">
    <property type="entry name" value="P-loop containing nucleotide triphosphate hydrolases"/>
    <property type="match status" value="1"/>
</dbReference>
<dbReference type="AlphaFoldDB" id="A0A7X1B984"/>
<evidence type="ECO:0000313" key="1">
    <source>
        <dbReference type="EMBL" id="MBC2608024.1"/>
    </source>
</evidence>
<keyword evidence="2" id="KW-1185">Reference proteome</keyword>
<dbReference type="EMBL" id="JACHVC010000013">
    <property type="protein sequence ID" value="MBC2608024.1"/>
    <property type="molecule type" value="Genomic_DNA"/>
</dbReference>
<proteinExistence type="predicted"/>
<evidence type="ECO:0000313" key="2">
    <source>
        <dbReference type="Proteomes" id="UP000526501"/>
    </source>
</evidence>
<accession>A0A7X1B984</accession>
<dbReference type="InterPro" id="IPR027417">
    <property type="entry name" value="P-loop_NTPase"/>
</dbReference>